<reference evidence="2" key="2">
    <citation type="submission" date="2015-01" db="EMBL/GenBank/DDBJ databases">
        <title>Evolutionary Origins and Diversification of the Mycorrhizal Mutualists.</title>
        <authorList>
            <consortium name="DOE Joint Genome Institute"/>
            <consortium name="Mycorrhizal Genomics Consortium"/>
            <person name="Kohler A."/>
            <person name="Kuo A."/>
            <person name="Nagy L.G."/>
            <person name="Floudas D."/>
            <person name="Copeland A."/>
            <person name="Barry K.W."/>
            <person name="Cichocki N."/>
            <person name="Veneault-Fourrey C."/>
            <person name="LaButti K."/>
            <person name="Lindquist E.A."/>
            <person name="Lipzen A."/>
            <person name="Lundell T."/>
            <person name="Morin E."/>
            <person name="Murat C."/>
            <person name="Riley R."/>
            <person name="Ohm R."/>
            <person name="Sun H."/>
            <person name="Tunlid A."/>
            <person name="Henrissat B."/>
            <person name="Grigoriev I.V."/>
            <person name="Hibbett D.S."/>
            <person name="Martin F."/>
        </authorList>
    </citation>
    <scope>NUCLEOTIDE SEQUENCE [LARGE SCALE GENOMIC DNA]</scope>
    <source>
        <strain evidence="2">Marx 270</strain>
    </source>
</reference>
<gene>
    <name evidence="1" type="ORF">M404DRAFT_20459</name>
</gene>
<dbReference type="InParanoid" id="A0A0C3JRV3"/>
<dbReference type="HOGENOM" id="CLU_2794988_0_0_1"/>
<keyword evidence="2" id="KW-1185">Reference proteome</keyword>
<name>A0A0C3JRV3_PISTI</name>
<evidence type="ECO:0000313" key="1">
    <source>
        <dbReference type="EMBL" id="KIO11863.1"/>
    </source>
</evidence>
<organism evidence="1 2">
    <name type="scientific">Pisolithus tinctorius Marx 270</name>
    <dbReference type="NCBI Taxonomy" id="870435"/>
    <lineage>
        <taxon>Eukaryota</taxon>
        <taxon>Fungi</taxon>
        <taxon>Dikarya</taxon>
        <taxon>Basidiomycota</taxon>
        <taxon>Agaricomycotina</taxon>
        <taxon>Agaricomycetes</taxon>
        <taxon>Agaricomycetidae</taxon>
        <taxon>Boletales</taxon>
        <taxon>Sclerodermatineae</taxon>
        <taxon>Pisolithaceae</taxon>
        <taxon>Pisolithus</taxon>
    </lineage>
</organism>
<sequence>MVGDEERVLNKRINAFTPPVTRLVVWALSDLSEHFKNPLRSLESRCGQPPCSTLVPRKLPTLTVIAPS</sequence>
<dbReference type="AlphaFoldDB" id="A0A0C3JRV3"/>
<reference evidence="1 2" key="1">
    <citation type="submission" date="2014-04" db="EMBL/GenBank/DDBJ databases">
        <authorList>
            <consortium name="DOE Joint Genome Institute"/>
            <person name="Kuo A."/>
            <person name="Kohler A."/>
            <person name="Costa M.D."/>
            <person name="Nagy L.G."/>
            <person name="Floudas D."/>
            <person name="Copeland A."/>
            <person name="Barry K.W."/>
            <person name="Cichocki N."/>
            <person name="Veneault-Fourrey C."/>
            <person name="LaButti K."/>
            <person name="Lindquist E.A."/>
            <person name="Lipzen A."/>
            <person name="Lundell T."/>
            <person name="Morin E."/>
            <person name="Murat C."/>
            <person name="Sun H."/>
            <person name="Tunlid A."/>
            <person name="Henrissat B."/>
            <person name="Grigoriev I.V."/>
            <person name="Hibbett D.S."/>
            <person name="Martin F."/>
            <person name="Nordberg H.P."/>
            <person name="Cantor M.N."/>
            <person name="Hua S.X."/>
        </authorList>
    </citation>
    <scope>NUCLEOTIDE SEQUENCE [LARGE SCALE GENOMIC DNA]</scope>
    <source>
        <strain evidence="1 2">Marx 270</strain>
    </source>
</reference>
<accession>A0A0C3JRV3</accession>
<dbReference type="EMBL" id="KN831949">
    <property type="protein sequence ID" value="KIO11863.1"/>
    <property type="molecule type" value="Genomic_DNA"/>
</dbReference>
<dbReference type="Proteomes" id="UP000054217">
    <property type="component" value="Unassembled WGS sequence"/>
</dbReference>
<protein>
    <submittedName>
        <fullName evidence="1">Uncharacterized protein</fullName>
    </submittedName>
</protein>
<evidence type="ECO:0000313" key="2">
    <source>
        <dbReference type="Proteomes" id="UP000054217"/>
    </source>
</evidence>
<proteinExistence type="predicted"/>